<dbReference type="Proteomes" id="UP000030351">
    <property type="component" value="Unassembled WGS sequence"/>
</dbReference>
<feature type="chain" id="PRO_5002006105" evidence="1">
    <location>
        <begin position="29"/>
        <end position="332"/>
    </location>
</feature>
<dbReference type="AlphaFoldDB" id="A0A0A3Z9F7"/>
<keyword evidence="3" id="KW-1185">Reference proteome</keyword>
<protein>
    <submittedName>
        <fullName evidence="2">Membrane protein</fullName>
    </submittedName>
</protein>
<evidence type="ECO:0000256" key="1">
    <source>
        <dbReference type="SAM" id="SignalP"/>
    </source>
</evidence>
<reference evidence="2 3" key="1">
    <citation type="submission" date="2014-10" db="EMBL/GenBank/DDBJ databases">
        <title>Genome sequence of Erwinia typographi M043b.</title>
        <authorList>
            <person name="Chan K.-G."/>
            <person name="Tan W.-S."/>
        </authorList>
    </citation>
    <scope>NUCLEOTIDE SEQUENCE [LARGE SCALE GENOMIC DNA]</scope>
    <source>
        <strain evidence="2 3">M043b</strain>
    </source>
</reference>
<feature type="signal peptide" evidence="1">
    <location>
        <begin position="1"/>
        <end position="28"/>
    </location>
</feature>
<dbReference type="SUPFAM" id="SSF53474">
    <property type="entry name" value="alpha/beta-Hydrolases"/>
    <property type="match status" value="1"/>
</dbReference>
<evidence type="ECO:0000313" key="2">
    <source>
        <dbReference type="EMBL" id="KGT95722.1"/>
    </source>
</evidence>
<organism evidence="2 3">
    <name type="scientific">Erwinia typographi</name>
    <dbReference type="NCBI Taxonomy" id="371042"/>
    <lineage>
        <taxon>Bacteria</taxon>
        <taxon>Pseudomonadati</taxon>
        <taxon>Pseudomonadota</taxon>
        <taxon>Gammaproteobacteria</taxon>
        <taxon>Enterobacterales</taxon>
        <taxon>Erwiniaceae</taxon>
        <taxon>Erwinia</taxon>
    </lineage>
</organism>
<keyword evidence="1" id="KW-0732">Signal</keyword>
<name>A0A0A3Z9F7_9GAMM</name>
<evidence type="ECO:0000313" key="3">
    <source>
        <dbReference type="Proteomes" id="UP000030351"/>
    </source>
</evidence>
<dbReference type="RefSeq" id="WP_034887948.1">
    <property type="nucleotide sequence ID" value="NZ_JRUQ01000007.1"/>
</dbReference>
<dbReference type="InterPro" id="IPR029058">
    <property type="entry name" value="AB_hydrolase_fold"/>
</dbReference>
<dbReference type="PANTHER" id="PTHR35560">
    <property type="entry name" value="BLL0132 PROTEIN"/>
    <property type="match status" value="1"/>
</dbReference>
<proteinExistence type="predicted"/>
<accession>A0A0A3Z9F7</accession>
<dbReference type="eggNOG" id="COG1073">
    <property type="taxonomic scope" value="Bacteria"/>
</dbReference>
<dbReference type="STRING" id="371042.NG99_02205"/>
<dbReference type="EMBL" id="JRUQ01000007">
    <property type="protein sequence ID" value="KGT95722.1"/>
    <property type="molecule type" value="Genomic_DNA"/>
</dbReference>
<dbReference type="Gene3D" id="3.40.50.1820">
    <property type="entry name" value="alpha/beta hydrolase"/>
    <property type="match status" value="1"/>
</dbReference>
<dbReference type="PANTHER" id="PTHR35560:SF3">
    <property type="entry name" value="PEPTIDASE S9 PROLYL OLIGOPEPTIDASE CATALYTIC DOMAIN-CONTAINING PROTEIN"/>
    <property type="match status" value="1"/>
</dbReference>
<gene>
    <name evidence="2" type="ORF">NG99_02205</name>
</gene>
<sequence>MSGRIRGLFTPLALMLAGWMPFSQQGRAAEQGWPADVSENSFALPSQAGNFHYYSLNTRQHQPIVSALIVLHGHPRDVGNTLAAAAEAAQGVPAASNTAIVAPLFQVAASRDSRCRSSGLPAASAGDALWSCRSWLGGEPDSQQRITAFAAMDNLLLTLKQRWPALRNVTVAGFSAGGQFVQHYIGFAHPPEGVALRFVAGDPGSWLYFDQRKVTGCPNASRWKYGVEDLPGWLNETAAAARQRYRLADVHYLEGADDRGKGPGRYWKILDKSCAAMAQGEFRLDRGLNYQQYEREVLKPVTPHKLTVVPGCAHDVRCVFPSKEGRQALFTP</sequence>
<comment type="caution">
    <text evidence="2">The sequence shown here is derived from an EMBL/GenBank/DDBJ whole genome shotgun (WGS) entry which is preliminary data.</text>
</comment>